<reference evidence="3 4" key="1">
    <citation type="submission" date="2018-08" db="EMBL/GenBank/DDBJ databases">
        <title>Paraburkholderia sp. DHOM06 isolated from forest soil.</title>
        <authorList>
            <person name="Gao Z.-H."/>
            <person name="Qiu L.-H."/>
        </authorList>
    </citation>
    <scope>NUCLEOTIDE SEQUENCE [LARGE SCALE GENOMIC DNA]</scope>
    <source>
        <strain evidence="3 4">DHOM06</strain>
    </source>
</reference>
<name>A0A3D8K4T9_9BURK</name>
<dbReference type="Pfam" id="PF01321">
    <property type="entry name" value="Creatinase_N"/>
    <property type="match status" value="1"/>
</dbReference>
<dbReference type="AlphaFoldDB" id="A0A3D8K4T9"/>
<accession>A0A3D8K4T9</accession>
<dbReference type="CDD" id="cd01066">
    <property type="entry name" value="APP_MetAP"/>
    <property type="match status" value="1"/>
</dbReference>
<keyword evidence="3" id="KW-0645">Protease</keyword>
<dbReference type="PANTHER" id="PTHR46112:SF2">
    <property type="entry name" value="XAA-PRO AMINOPEPTIDASE P-RELATED"/>
    <property type="match status" value="1"/>
</dbReference>
<protein>
    <submittedName>
        <fullName evidence="3">Aminopeptidase P family protein</fullName>
    </submittedName>
</protein>
<evidence type="ECO:0000313" key="4">
    <source>
        <dbReference type="Proteomes" id="UP000256838"/>
    </source>
</evidence>
<dbReference type="InterPro" id="IPR050659">
    <property type="entry name" value="Peptidase_M24B"/>
</dbReference>
<dbReference type="InterPro" id="IPR029149">
    <property type="entry name" value="Creatin/AminoP/Spt16_N"/>
</dbReference>
<dbReference type="PANTHER" id="PTHR46112">
    <property type="entry name" value="AMINOPEPTIDASE"/>
    <property type="match status" value="1"/>
</dbReference>
<feature type="domain" description="Peptidase M24" evidence="1">
    <location>
        <begin position="165"/>
        <end position="368"/>
    </location>
</feature>
<keyword evidence="4" id="KW-1185">Reference proteome</keyword>
<dbReference type="InterPro" id="IPR000587">
    <property type="entry name" value="Creatinase_N"/>
</dbReference>
<organism evidence="3 4">
    <name type="scientific">Trinickia dinghuensis</name>
    <dbReference type="NCBI Taxonomy" id="2291023"/>
    <lineage>
        <taxon>Bacteria</taxon>
        <taxon>Pseudomonadati</taxon>
        <taxon>Pseudomonadota</taxon>
        <taxon>Betaproteobacteria</taxon>
        <taxon>Burkholderiales</taxon>
        <taxon>Burkholderiaceae</taxon>
        <taxon>Trinickia</taxon>
    </lineage>
</organism>
<dbReference type="Gene3D" id="3.90.230.10">
    <property type="entry name" value="Creatinase/methionine aminopeptidase superfamily"/>
    <property type="match status" value="1"/>
</dbReference>
<dbReference type="InterPro" id="IPR000994">
    <property type="entry name" value="Pept_M24"/>
</dbReference>
<dbReference type="InterPro" id="IPR036005">
    <property type="entry name" value="Creatinase/aminopeptidase-like"/>
</dbReference>
<feature type="domain" description="Creatinase N-terminal" evidence="2">
    <location>
        <begin position="14"/>
        <end position="158"/>
    </location>
</feature>
<dbReference type="SUPFAM" id="SSF53092">
    <property type="entry name" value="Creatinase/prolidase N-terminal domain"/>
    <property type="match status" value="1"/>
</dbReference>
<keyword evidence="3" id="KW-0031">Aminopeptidase</keyword>
<sequence length="387" mass="42607">MNDLSFPNCEFENRAARVQASMRHRELDALVLTAPANFRYFTGLDSQFWESPARPWFLVIPAQGSTIAVIPEIAEVAMKQCVAGSIKTWPSPRPEDEGVTLLASVLESVPRRFAKIGFELGRESFLRMPVLDFLRLRDLLSGVQIVDGAPCIWEVRNIKSKAEIEKIRLAGHIVSHSFEAVASYASKGMTEAEVCRSLTVDILQKGAHSVPYVACASGQGGYDQIIARGGQRELRDGDVLIIDVGATVDGYFCDFDRNYAVGKVADRAMRANEAVWDATEAGIKAARSGVKVRDLWQTMMRVLHAAGMRGNNAGRLGHGLGLQLTEPPSNCEADEAMLEPGMVITIEPGMEYEEGKLIVHEENIAITEDGFADVLTIRAPREMWRLS</sequence>
<evidence type="ECO:0000259" key="1">
    <source>
        <dbReference type="Pfam" id="PF00557"/>
    </source>
</evidence>
<dbReference type="SUPFAM" id="SSF55920">
    <property type="entry name" value="Creatinase/aminopeptidase"/>
    <property type="match status" value="1"/>
</dbReference>
<dbReference type="GO" id="GO:0004177">
    <property type="term" value="F:aminopeptidase activity"/>
    <property type="evidence" value="ECO:0007669"/>
    <property type="project" value="UniProtKB-KW"/>
</dbReference>
<dbReference type="RefSeq" id="WP_115531735.1">
    <property type="nucleotide sequence ID" value="NZ_QRGA01000001.1"/>
</dbReference>
<evidence type="ECO:0000313" key="3">
    <source>
        <dbReference type="EMBL" id="RDV00468.1"/>
    </source>
</evidence>
<dbReference type="Pfam" id="PF00557">
    <property type="entry name" value="Peptidase_M24"/>
    <property type="match status" value="1"/>
</dbReference>
<gene>
    <name evidence="3" type="ORF">DWV00_01375</name>
</gene>
<proteinExistence type="predicted"/>
<dbReference type="Gene3D" id="3.40.350.10">
    <property type="entry name" value="Creatinase/prolidase N-terminal domain"/>
    <property type="match status" value="1"/>
</dbReference>
<dbReference type="Proteomes" id="UP000256838">
    <property type="component" value="Unassembled WGS sequence"/>
</dbReference>
<comment type="caution">
    <text evidence="3">The sequence shown here is derived from an EMBL/GenBank/DDBJ whole genome shotgun (WGS) entry which is preliminary data.</text>
</comment>
<dbReference type="OrthoDB" id="9761809at2"/>
<keyword evidence="3" id="KW-0378">Hydrolase</keyword>
<dbReference type="EMBL" id="QRGA01000001">
    <property type="protein sequence ID" value="RDV00468.1"/>
    <property type="molecule type" value="Genomic_DNA"/>
</dbReference>
<evidence type="ECO:0000259" key="2">
    <source>
        <dbReference type="Pfam" id="PF01321"/>
    </source>
</evidence>